<accession>A0A939JKX5</accession>
<dbReference type="InterPro" id="IPR023346">
    <property type="entry name" value="Lysozyme-like_dom_sf"/>
</dbReference>
<feature type="non-terminal residue" evidence="1">
    <location>
        <position position="67"/>
    </location>
</feature>
<reference evidence="1" key="1">
    <citation type="submission" date="2021-03" db="EMBL/GenBank/DDBJ databases">
        <title>Streptomyces poriferae sp. nov., a novel marine sponge-derived Actinobacteria species with anti-MRSA activity.</title>
        <authorList>
            <person name="Sandoval-Powers M."/>
            <person name="Kralova S."/>
            <person name="Nguyen G.-S."/>
            <person name="Fawwal D."/>
            <person name="Degnes K."/>
            <person name="Klinkenberg G."/>
            <person name="Sletta H."/>
            <person name="Wentzel A."/>
            <person name="Liles M.R."/>
        </authorList>
    </citation>
    <scope>NUCLEOTIDE SEQUENCE</scope>
    <source>
        <strain evidence="1">DSM 41794</strain>
    </source>
</reference>
<organism evidence="1 2">
    <name type="scientific">Streptomyces beijiangensis</name>
    <dbReference type="NCBI Taxonomy" id="163361"/>
    <lineage>
        <taxon>Bacteria</taxon>
        <taxon>Bacillati</taxon>
        <taxon>Actinomycetota</taxon>
        <taxon>Actinomycetes</taxon>
        <taxon>Kitasatosporales</taxon>
        <taxon>Streptomycetaceae</taxon>
        <taxon>Streptomyces</taxon>
    </lineage>
</organism>
<dbReference type="AlphaFoldDB" id="A0A939JKX5"/>
<comment type="caution">
    <text evidence="1">The sequence shown here is derived from an EMBL/GenBank/DDBJ whole genome shotgun (WGS) entry which is preliminary data.</text>
</comment>
<evidence type="ECO:0000313" key="1">
    <source>
        <dbReference type="EMBL" id="MBO0518043.1"/>
    </source>
</evidence>
<dbReference type="Gene3D" id="1.10.530.10">
    <property type="match status" value="1"/>
</dbReference>
<dbReference type="SUPFAM" id="SSF53955">
    <property type="entry name" value="Lysozyme-like"/>
    <property type="match status" value="1"/>
</dbReference>
<protein>
    <submittedName>
        <fullName evidence="1">Lytic transglycosylase domain-containing protein</fullName>
    </submittedName>
</protein>
<evidence type="ECO:0000313" key="2">
    <source>
        <dbReference type="Proteomes" id="UP000664167"/>
    </source>
</evidence>
<gene>
    <name evidence="1" type="ORF">J0695_40945</name>
</gene>
<dbReference type="EMBL" id="JAFLRJ010001150">
    <property type="protein sequence ID" value="MBO0518043.1"/>
    <property type="molecule type" value="Genomic_DNA"/>
</dbReference>
<feature type="non-terminal residue" evidence="1">
    <location>
        <position position="1"/>
    </location>
</feature>
<dbReference type="Proteomes" id="UP000664167">
    <property type="component" value="Unassembled WGS sequence"/>
</dbReference>
<sequence>PCVAQVPGMNCAIPRASAASYDCELASYVKKVPGDQSDNMLASYNAGAYAVIKYGGIPPYRETQNYV</sequence>
<keyword evidence="2" id="KW-1185">Reference proteome</keyword>
<name>A0A939JKX5_9ACTN</name>
<proteinExistence type="predicted"/>